<dbReference type="InterPro" id="IPR036513">
    <property type="entry name" value="STAS_dom_sf"/>
</dbReference>
<gene>
    <name evidence="2" type="ORF">LEP1GSC081_3709</name>
</gene>
<evidence type="ECO:0000313" key="3">
    <source>
        <dbReference type="Proteomes" id="UP000006253"/>
    </source>
</evidence>
<dbReference type="RefSeq" id="WP_004765143.1">
    <property type="nucleotide sequence ID" value="NZ_AHMY02000034.1"/>
</dbReference>
<protein>
    <recommendedName>
        <fullName evidence="1">STAS domain-containing protein</fullName>
    </recommendedName>
</protein>
<proteinExistence type="predicted"/>
<dbReference type="EMBL" id="AHMY02000034">
    <property type="protein sequence ID" value="EKO16027.1"/>
    <property type="molecule type" value="Genomic_DNA"/>
</dbReference>
<accession>A0A0E2B5A8</accession>
<dbReference type="Pfam" id="PF01740">
    <property type="entry name" value="STAS"/>
    <property type="match status" value="1"/>
</dbReference>
<name>A0A0E2B5A8_9LEPT</name>
<dbReference type="InterPro" id="IPR002645">
    <property type="entry name" value="STAS_dom"/>
</dbReference>
<comment type="caution">
    <text evidence="2">The sequence shown here is derived from an EMBL/GenBank/DDBJ whole genome shotgun (WGS) entry which is preliminary data.</text>
</comment>
<reference evidence="2 3" key="1">
    <citation type="submission" date="2012-10" db="EMBL/GenBank/DDBJ databases">
        <authorList>
            <person name="Harkins D.M."/>
            <person name="Durkin A.S."/>
            <person name="Brinkac L.M."/>
            <person name="Selengut J.D."/>
            <person name="Sanka R."/>
            <person name="DePew J."/>
            <person name="Purushe J."/>
            <person name="Peacock S.J."/>
            <person name="Thaipadungpanit J."/>
            <person name="Wuthiekanun V.W."/>
            <person name="Day N.P."/>
            <person name="Vinetz J.M."/>
            <person name="Sutton G.G."/>
            <person name="Nelson W.C."/>
            <person name="Fouts D.E."/>
        </authorList>
    </citation>
    <scope>NUCLEOTIDE SEQUENCE [LARGE SCALE GENOMIC DNA]</scope>
    <source>
        <strain evidence="2 3">H1</strain>
    </source>
</reference>
<dbReference type="Gene3D" id="3.30.750.24">
    <property type="entry name" value="STAS domain"/>
    <property type="match status" value="1"/>
</dbReference>
<organism evidence="2 3">
    <name type="scientific">Leptospira kirschneri str. H1</name>
    <dbReference type="NCBI Taxonomy" id="1049966"/>
    <lineage>
        <taxon>Bacteria</taxon>
        <taxon>Pseudomonadati</taxon>
        <taxon>Spirochaetota</taxon>
        <taxon>Spirochaetia</taxon>
        <taxon>Leptospirales</taxon>
        <taxon>Leptospiraceae</taxon>
        <taxon>Leptospira</taxon>
    </lineage>
</organism>
<evidence type="ECO:0000259" key="1">
    <source>
        <dbReference type="Pfam" id="PF01740"/>
    </source>
</evidence>
<dbReference type="AlphaFoldDB" id="A0A0E2B5A8"/>
<feature type="domain" description="STAS" evidence="1">
    <location>
        <begin position="24"/>
        <end position="96"/>
    </location>
</feature>
<dbReference type="SUPFAM" id="SSF52091">
    <property type="entry name" value="SpoIIaa-like"/>
    <property type="match status" value="1"/>
</dbReference>
<sequence length="98" mass="10949">MSKFKIDGKSAKVTIDTVVIDGYDKIFDEVTQSASKGTVLDVEFLLEEVKKITSSGIAKLLTVKNRMDHYGVKMKIKDLSPDLLEVLKKFKVDDKLGL</sequence>
<evidence type="ECO:0000313" key="2">
    <source>
        <dbReference type="EMBL" id="EKO16027.1"/>
    </source>
</evidence>
<dbReference type="Proteomes" id="UP000006253">
    <property type="component" value="Unassembled WGS sequence"/>
</dbReference>